<feature type="chain" id="PRO_5009917549" description="Lipoprotein" evidence="1">
    <location>
        <begin position="25"/>
        <end position="213"/>
    </location>
</feature>
<keyword evidence="1" id="KW-0732">Signal</keyword>
<evidence type="ECO:0000313" key="2">
    <source>
        <dbReference type="EMBL" id="SHJ01869.1"/>
    </source>
</evidence>
<feature type="signal peptide" evidence="1">
    <location>
        <begin position="1"/>
        <end position="24"/>
    </location>
</feature>
<dbReference type="STRING" id="1122184.SAMN02745176_02129"/>
<keyword evidence="3" id="KW-1185">Reference proteome</keyword>
<dbReference type="AlphaFoldDB" id="A0A1M6FWA3"/>
<gene>
    <name evidence="2" type="ORF">SAMN02745176_02129</name>
</gene>
<dbReference type="OrthoDB" id="1683231at2"/>
<dbReference type="Gene3D" id="2.40.360.20">
    <property type="match status" value="1"/>
</dbReference>
<dbReference type="PROSITE" id="PS51257">
    <property type="entry name" value="PROKAR_LIPOPROTEIN"/>
    <property type="match status" value="1"/>
</dbReference>
<reference evidence="2 3" key="1">
    <citation type="submission" date="2016-11" db="EMBL/GenBank/DDBJ databases">
        <authorList>
            <person name="Jaros S."/>
            <person name="Januszkiewicz K."/>
            <person name="Wedrychowicz H."/>
        </authorList>
    </citation>
    <scope>NUCLEOTIDE SEQUENCE [LARGE SCALE GENOMIC DNA]</scope>
    <source>
        <strain evidence="2 3">DSM 19022</strain>
    </source>
</reference>
<protein>
    <recommendedName>
        <fullName evidence="4">Lipoprotein</fullName>
    </recommendedName>
</protein>
<evidence type="ECO:0000313" key="3">
    <source>
        <dbReference type="Proteomes" id="UP000184442"/>
    </source>
</evidence>
<organism evidence="2 3">
    <name type="scientific">Lutispora thermophila DSM 19022</name>
    <dbReference type="NCBI Taxonomy" id="1122184"/>
    <lineage>
        <taxon>Bacteria</taxon>
        <taxon>Bacillati</taxon>
        <taxon>Bacillota</taxon>
        <taxon>Clostridia</taxon>
        <taxon>Lutisporales</taxon>
        <taxon>Lutisporaceae</taxon>
        <taxon>Lutispora</taxon>
    </lineage>
</organism>
<sequence length="213" mass="24046">MNYKKTVFYTVVIAISVMLLTACSQEENKPDTEKPQNKEDKVAVGAYYPLAVGNQWEYEGIGNEYASYTQKVVYSKDDKYQVMVDNGGTVSANIYVLSDESLIRTYSEAEVYDDKNILDEKENMNNIMIKAPIEIGTKWESQGDQCEITDINATVTVPAGTFENCIVIKETYNETGAFTNYYYCKGVGLVKSEYIDGDFQVSSLLKNYKLSEK</sequence>
<dbReference type="Proteomes" id="UP000184442">
    <property type="component" value="Unassembled WGS sequence"/>
</dbReference>
<name>A0A1M6FWA3_9FIRM</name>
<evidence type="ECO:0008006" key="4">
    <source>
        <dbReference type="Google" id="ProtNLM"/>
    </source>
</evidence>
<dbReference type="RefSeq" id="WP_084524494.1">
    <property type="nucleotide sequence ID" value="NZ_FQZS01000013.1"/>
</dbReference>
<proteinExistence type="predicted"/>
<evidence type="ECO:0000256" key="1">
    <source>
        <dbReference type="SAM" id="SignalP"/>
    </source>
</evidence>
<dbReference type="EMBL" id="FQZS01000013">
    <property type="protein sequence ID" value="SHJ01869.1"/>
    <property type="molecule type" value="Genomic_DNA"/>
</dbReference>
<accession>A0A1M6FWA3</accession>